<accession>E4SIY6</accession>
<dbReference type="KEGG" id="lam:LA2_05880"/>
<proteinExistence type="predicted"/>
<name>E4SIY6_LACAR</name>
<dbReference type="AlphaFoldDB" id="E4SIY6"/>
<evidence type="ECO:0000313" key="1">
    <source>
        <dbReference type="EMBL" id="ADQ59135.1"/>
    </source>
</evidence>
<dbReference type="HOGENOM" id="CLU_153815_0_0_9"/>
<evidence type="ECO:0000313" key="2">
    <source>
        <dbReference type="Proteomes" id="UP000007033"/>
    </source>
</evidence>
<organism evidence="1 2">
    <name type="scientific">Lactobacillus amylovorus (strain GRL 1112)</name>
    <dbReference type="NCBI Taxonomy" id="695560"/>
    <lineage>
        <taxon>Bacteria</taxon>
        <taxon>Bacillati</taxon>
        <taxon>Bacillota</taxon>
        <taxon>Bacilli</taxon>
        <taxon>Lactobacillales</taxon>
        <taxon>Lactobacillaceae</taxon>
        <taxon>Lactobacillus</taxon>
    </lineage>
</organism>
<dbReference type="Proteomes" id="UP000007033">
    <property type="component" value="Chromosome"/>
</dbReference>
<sequence length="129" mass="14500">MLDHLLFNKLKWFNISDNQKAVTAGTNTYVNIKSIFPVDAVLNKDTWAFTVESSGSNIKVPAGTHITIKGMTFSLNGALEGVSIVPYEDGWNELYDLDWSNLNINWGGKHPLTHFWRAFKSLLITKEVA</sequence>
<gene>
    <name evidence="1" type="ordered locus">LA2_05880</name>
</gene>
<dbReference type="EMBL" id="CP002338">
    <property type="protein sequence ID" value="ADQ59135.1"/>
    <property type="molecule type" value="Genomic_DNA"/>
</dbReference>
<dbReference type="RefSeq" id="WP_013437930.1">
    <property type="nucleotide sequence ID" value="NC_014724.1"/>
</dbReference>
<reference evidence="1 2" key="1">
    <citation type="journal article" date="2011" name="J. Bacteriol.">
        <title>Genome sequence of Lactobacillus amylovorus GRL1112.</title>
        <authorList>
            <person name="Kant R."/>
            <person name="Paulin L."/>
            <person name="Alatalo E."/>
            <person name="de Vos W.M."/>
            <person name="Palva A."/>
        </authorList>
    </citation>
    <scope>NUCLEOTIDE SEQUENCE [LARGE SCALE GENOMIC DNA]</scope>
    <source>
        <strain evidence="1 2">GRL 1112</strain>
    </source>
</reference>
<protein>
    <submittedName>
        <fullName evidence="1">Uncharacterized protein</fullName>
    </submittedName>
</protein>